<evidence type="ECO:0000256" key="5">
    <source>
        <dbReference type="ARBA" id="ARBA00022490"/>
    </source>
</evidence>
<dbReference type="InterPro" id="IPR036028">
    <property type="entry name" value="SH3-like_dom_sf"/>
</dbReference>
<evidence type="ECO:0000256" key="8">
    <source>
        <dbReference type="PROSITE-ProRule" id="PRU00192"/>
    </source>
</evidence>
<evidence type="ECO:0000256" key="4">
    <source>
        <dbReference type="ARBA" id="ARBA00022443"/>
    </source>
</evidence>
<sequence length="910" mass="101785">MLQTFFPKNSKKPTRKPAATVGKFTNDARTILKQVELILDDREEYRRLLTVQGSLAQALLDLLQALCDHPDVDQKLRSNISNAMIRLSKQSGFYPRCFVLNDIEKIGDHPIAAGGFGEIWKGLLGGRLTCLKVVKIYGDSEVDKLVKGFLKEAILWRQLDHPNVLPFLGLYFLDTSKQRVCLISPWMENGNLTQYLKENPQDSIDRVVLAYDVARGLAYLHEKKVIHGDLKGVNILITALGRATITDFGFSRLMESENLALSSKGSSTIQGTARWLAPECIIERQSVSYQSDIYAYGCVCYEIFTDQVPFYHCAHDVAVIFELVNGKRPTRTSQLDDTTWSIMEDCWQDVPSERPVASSLPSRFALLRDGVITPAEAWHDTSPPSLWQSVRYPEMCPNGSELESFLRCGFLRGLVSQKSQPGTSPLQSKTQIFYAIVVHDFTAESPAELDAKRGDAISVVAFSGREWFVAKHINQQGKSGLIPVSFVEIRDLMTGNAITDIKELIDSRQLPNAEDWERDEIRNKNNVETRIAFLGMKRRSSRNLMASKADSNNAIQQEVNYPWISRPFVLSPTIDSGIVQTISRKASPSPFPRYGHSLSVSNTSPGELYLFGGQLRKYARPGNDVYVFDVQKSSATLIRTKGSLPYPRVGHASALKHKKRKVLVVWGGQSTMLDDQLHLLDIASRNWIKVPVVGAIPVGRYGHTACLIEESLLVVFGGQRSESIYLNNLWSFDLENLENEATSNAWNLIQPTSEMPDCRAGHTCVTHENRLIIFGGTDGLCRFNDTWTFDFETKRWTELKCDGQVPAARDGHAAAVVGDMMYIYGGRGIDGEELEDVSVLSLSSHIWYSFQCHDMGTPPREKLGHAMVAVGSEIYVLGGRSASLRLSEALERPNCMHVLDTSRLTVEFSD</sequence>
<dbReference type="FunFam" id="2.120.10.80:FF:000049">
    <property type="entry name" value="Cell polarity protein (Tea1)"/>
    <property type="match status" value="1"/>
</dbReference>
<accession>A0A4S8LWL7</accession>
<evidence type="ECO:0000256" key="7">
    <source>
        <dbReference type="ARBA" id="ARBA00023054"/>
    </source>
</evidence>
<dbReference type="GO" id="GO:0005737">
    <property type="term" value="C:cytoplasm"/>
    <property type="evidence" value="ECO:0007669"/>
    <property type="project" value="UniProtKB-SubCell"/>
</dbReference>
<keyword evidence="12" id="KW-1185">Reference proteome</keyword>
<reference evidence="11 12" key="1">
    <citation type="journal article" date="2019" name="Nat. Ecol. Evol.">
        <title>Megaphylogeny resolves global patterns of mushroom evolution.</title>
        <authorList>
            <person name="Varga T."/>
            <person name="Krizsan K."/>
            <person name="Foldi C."/>
            <person name="Dima B."/>
            <person name="Sanchez-Garcia M."/>
            <person name="Sanchez-Ramirez S."/>
            <person name="Szollosi G.J."/>
            <person name="Szarkandi J.G."/>
            <person name="Papp V."/>
            <person name="Albert L."/>
            <person name="Andreopoulos W."/>
            <person name="Angelini C."/>
            <person name="Antonin V."/>
            <person name="Barry K.W."/>
            <person name="Bougher N.L."/>
            <person name="Buchanan P."/>
            <person name="Buyck B."/>
            <person name="Bense V."/>
            <person name="Catcheside P."/>
            <person name="Chovatia M."/>
            <person name="Cooper J."/>
            <person name="Damon W."/>
            <person name="Desjardin D."/>
            <person name="Finy P."/>
            <person name="Geml J."/>
            <person name="Haridas S."/>
            <person name="Hughes K."/>
            <person name="Justo A."/>
            <person name="Karasinski D."/>
            <person name="Kautmanova I."/>
            <person name="Kiss B."/>
            <person name="Kocsube S."/>
            <person name="Kotiranta H."/>
            <person name="LaButti K.M."/>
            <person name="Lechner B.E."/>
            <person name="Liimatainen K."/>
            <person name="Lipzen A."/>
            <person name="Lukacs Z."/>
            <person name="Mihaltcheva S."/>
            <person name="Morgado L.N."/>
            <person name="Niskanen T."/>
            <person name="Noordeloos M.E."/>
            <person name="Ohm R.A."/>
            <person name="Ortiz-Santana B."/>
            <person name="Ovrebo C."/>
            <person name="Racz N."/>
            <person name="Riley R."/>
            <person name="Savchenko A."/>
            <person name="Shiryaev A."/>
            <person name="Soop K."/>
            <person name="Spirin V."/>
            <person name="Szebenyi C."/>
            <person name="Tomsovsky M."/>
            <person name="Tulloss R.E."/>
            <person name="Uehling J."/>
            <person name="Grigoriev I.V."/>
            <person name="Vagvolgyi C."/>
            <person name="Papp T."/>
            <person name="Martin F.M."/>
            <person name="Miettinen O."/>
            <person name="Hibbett D.S."/>
            <person name="Nagy L.G."/>
        </authorList>
    </citation>
    <scope>NUCLEOTIDE SEQUENCE [LARGE SCALE GENOMIC DNA]</scope>
    <source>
        <strain evidence="11 12">CBS 962.96</strain>
    </source>
</reference>
<proteinExistence type="inferred from homology"/>
<dbReference type="InterPro" id="IPR001245">
    <property type="entry name" value="Ser-Thr/Tyr_kinase_cat_dom"/>
</dbReference>
<feature type="domain" description="Protein kinase" evidence="10">
    <location>
        <begin position="105"/>
        <end position="367"/>
    </location>
</feature>
<keyword evidence="4 8" id="KW-0728">SH3 domain</keyword>
<comment type="similarity">
    <text evidence="2">Belongs to the protein kinase superfamily. STE Ser/Thr protein kinase family. MAP kinase kinase kinase subfamily.</text>
</comment>
<dbReference type="PROSITE" id="PS00108">
    <property type="entry name" value="PROTEIN_KINASE_ST"/>
    <property type="match status" value="1"/>
</dbReference>
<evidence type="ECO:0000259" key="10">
    <source>
        <dbReference type="PROSITE" id="PS50011"/>
    </source>
</evidence>
<dbReference type="InterPro" id="IPR008271">
    <property type="entry name" value="Ser/Thr_kinase_AS"/>
</dbReference>
<evidence type="ECO:0000256" key="1">
    <source>
        <dbReference type="ARBA" id="ARBA00004496"/>
    </source>
</evidence>
<dbReference type="SMART" id="SM00220">
    <property type="entry name" value="S_TKc"/>
    <property type="match status" value="1"/>
</dbReference>
<keyword evidence="6" id="KW-0677">Repeat</keyword>
<keyword evidence="11" id="KW-0808">Transferase</keyword>
<dbReference type="PANTHER" id="PTHR46093:SF18">
    <property type="entry name" value="FIBRONECTIN TYPE-III DOMAIN-CONTAINING PROTEIN"/>
    <property type="match status" value="1"/>
</dbReference>
<dbReference type="Pfam" id="PF00018">
    <property type="entry name" value="SH3_1"/>
    <property type="match status" value="1"/>
</dbReference>
<dbReference type="SUPFAM" id="SSF50044">
    <property type="entry name" value="SH3-domain"/>
    <property type="match status" value="1"/>
</dbReference>
<dbReference type="Pfam" id="PF07714">
    <property type="entry name" value="PK_Tyr_Ser-Thr"/>
    <property type="match status" value="1"/>
</dbReference>
<dbReference type="Proteomes" id="UP000297245">
    <property type="component" value="Unassembled WGS sequence"/>
</dbReference>
<dbReference type="SMART" id="SM00326">
    <property type="entry name" value="SH3"/>
    <property type="match status" value="1"/>
</dbReference>
<keyword evidence="3" id="KW-0880">Kelch repeat</keyword>
<organism evidence="11 12">
    <name type="scientific">Dendrothele bispora (strain CBS 962.96)</name>
    <dbReference type="NCBI Taxonomy" id="1314807"/>
    <lineage>
        <taxon>Eukaryota</taxon>
        <taxon>Fungi</taxon>
        <taxon>Dikarya</taxon>
        <taxon>Basidiomycota</taxon>
        <taxon>Agaricomycotina</taxon>
        <taxon>Agaricomycetes</taxon>
        <taxon>Agaricomycetidae</taxon>
        <taxon>Agaricales</taxon>
        <taxon>Agaricales incertae sedis</taxon>
        <taxon>Dendrothele</taxon>
    </lineage>
</organism>
<dbReference type="Pfam" id="PF24681">
    <property type="entry name" value="Kelch_KLHDC2_KLHL20_DRC7"/>
    <property type="match status" value="1"/>
</dbReference>
<dbReference type="InterPro" id="IPR011009">
    <property type="entry name" value="Kinase-like_dom_sf"/>
</dbReference>
<dbReference type="GO" id="GO:0005524">
    <property type="term" value="F:ATP binding"/>
    <property type="evidence" value="ECO:0007669"/>
    <property type="project" value="InterPro"/>
</dbReference>
<name>A0A4S8LWL7_DENBC</name>
<dbReference type="SUPFAM" id="SSF56112">
    <property type="entry name" value="Protein kinase-like (PK-like)"/>
    <property type="match status" value="1"/>
</dbReference>
<dbReference type="PANTHER" id="PTHR46093">
    <property type="entry name" value="ACYL-COA-BINDING DOMAIN-CONTAINING PROTEIN 5"/>
    <property type="match status" value="1"/>
</dbReference>
<dbReference type="SMART" id="SM00612">
    <property type="entry name" value="Kelch"/>
    <property type="match status" value="3"/>
</dbReference>
<keyword evidence="5" id="KW-0963">Cytoplasm</keyword>
<dbReference type="PROSITE" id="PS50011">
    <property type="entry name" value="PROTEIN_KINASE_DOM"/>
    <property type="match status" value="1"/>
</dbReference>
<dbReference type="InterPro" id="IPR001452">
    <property type="entry name" value="SH3_domain"/>
</dbReference>
<dbReference type="InterPro" id="IPR011043">
    <property type="entry name" value="Gal_Oxase/kelch_b-propeller"/>
</dbReference>
<gene>
    <name evidence="11" type="ORF">K435DRAFT_756990</name>
</gene>
<dbReference type="InterPro" id="IPR006652">
    <property type="entry name" value="Kelch_1"/>
</dbReference>
<protein>
    <submittedName>
        <fullName evidence="11">Kinase-like protein</fullName>
    </submittedName>
</protein>
<dbReference type="Gene3D" id="1.10.510.10">
    <property type="entry name" value="Transferase(Phosphotransferase) domain 1"/>
    <property type="match status" value="1"/>
</dbReference>
<dbReference type="AlphaFoldDB" id="A0A4S8LWL7"/>
<dbReference type="EMBL" id="ML179237">
    <property type="protein sequence ID" value="THU93880.1"/>
    <property type="molecule type" value="Genomic_DNA"/>
</dbReference>
<dbReference type="SUPFAM" id="SSF50965">
    <property type="entry name" value="Galactose oxidase, central domain"/>
    <property type="match status" value="2"/>
</dbReference>
<evidence type="ECO:0000259" key="9">
    <source>
        <dbReference type="PROSITE" id="PS50002"/>
    </source>
</evidence>
<evidence type="ECO:0000313" key="12">
    <source>
        <dbReference type="Proteomes" id="UP000297245"/>
    </source>
</evidence>
<evidence type="ECO:0000256" key="3">
    <source>
        <dbReference type="ARBA" id="ARBA00022441"/>
    </source>
</evidence>
<comment type="subcellular location">
    <subcellularLocation>
        <location evidence="1">Cytoplasm</location>
    </subcellularLocation>
</comment>
<dbReference type="Gene3D" id="2.30.30.40">
    <property type="entry name" value="SH3 Domains"/>
    <property type="match status" value="1"/>
</dbReference>
<evidence type="ECO:0000256" key="6">
    <source>
        <dbReference type="ARBA" id="ARBA00022737"/>
    </source>
</evidence>
<evidence type="ECO:0000256" key="2">
    <source>
        <dbReference type="ARBA" id="ARBA00006529"/>
    </source>
</evidence>
<dbReference type="InterPro" id="IPR000719">
    <property type="entry name" value="Prot_kinase_dom"/>
</dbReference>
<dbReference type="OrthoDB" id="45365at2759"/>
<dbReference type="PROSITE" id="PS50002">
    <property type="entry name" value="SH3"/>
    <property type="match status" value="1"/>
</dbReference>
<evidence type="ECO:0000313" key="11">
    <source>
        <dbReference type="EMBL" id="THU93880.1"/>
    </source>
</evidence>
<dbReference type="Gene3D" id="2.120.10.80">
    <property type="entry name" value="Kelch-type beta propeller"/>
    <property type="match status" value="2"/>
</dbReference>
<dbReference type="PRINTS" id="PR00109">
    <property type="entry name" value="TYRKINASE"/>
</dbReference>
<keyword evidence="11" id="KW-0418">Kinase</keyword>
<dbReference type="GO" id="GO:0004672">
    <property type="term" value="F:protein kinase activity"/>
    <property type="evidence" value="ECO:0007669"/>
    <property type="project" value="InterPro"/>
</dbReference>
<keyword evidence="7" id="KW-0175">Coiled coil</keyword>
<dbReference type="InterPro" id="IPR015915">
    <property type="entry name" value="Kelch-typ_b-propeller"/>
</dbReference>
<feature type="domain" description="SH3" evidence="9">
    <location>
        <begin position="430"/>
        <end position="492"/>
    </location>
</feature>